<proteinExistence type="predicted"/>
<organism evidence="2">
    <name type="scientific">Arundo donax</name>
    <name type="common">Giant reed</name>
    <name type="synonym">Donax arundinaceus</name>
    <dbReference type="NCBI Taxonomy" id="35708"/>
    <lineage>
        <taxon>Eukaryota</taxon>
        <taxon>Viridiplantae</taxon>
        <taxon>Streptophyta</taxon>
        <taxon>Embryophyta</taxon>
        <taxon>Tracheophyta</taxon>
        <taxon>Spermatophyta</taxon>
        <taxon>Magnoliopsida</taxon>
        <taxon>Liliopsida</taxon>
        <taxon>Poales</taxon>
        <taxon>Poaceae</taxon>
        <taxon>PACMAD clade</taxon>
        <taxon>Arundinoideae</taxon>
        <taxon>Arundineae</taxon>
        <taxon>Arundo</taxon>
    </lineage>
</organism>
<reference evidence="2" key="2">
    <citation type="journal article" date="2015" name="Data Brief">
        <title>Shoot transcriptome of the giant reed, Arundo donax.</title>
        <authorList>
            <person name="Barrero R.A."/>
            <person name="Guerrero F.D."/>
            <person name="Moolhuijzen P."/>
            <person name="Goolsby J.A."/>
            <person name="Tidwell J."/>
            <person name="Bellgard S.E."/>
            <person name="Bellgard M.I."/>
        </authorList>
    </citation>
    <scope>NUCLEOTIDE SEQUENCE</scope>
    <source>
        <tissue evidence="2">Shoot tissue taken approximately 20 cm above the soil surface</tissue>
    </source>
</reference>
<dbReference type="InterPro" id="IPR007750">
    <property type="entry name" value="DUF674"/>
</dbReference>
<dbReference type="PANTHER" id="PTHR33103:SF96">
    <property type="entry name" value="OS01G0153900 PROTEIN"/>
    <property type="match status" value="1"/>
</dbReference>
<dbReference type="EMBL" id="GBRH01250138">
    <property type="protein sequence ID" value="JAD47757.1"/>
    <property type="molecule type" value="Transcribed_RNA"/>
</dbReference>
<name>A0A0A9AKZ7_ARUDO</name>
<evidence type="ECO:0000313" key="2">
    <source>
        <dbReference type="EMBL" id="JAD47757.1"/>
    </source>
</evidence>
<reference evidence="2" key="1">
    <citation type="submission" date="2014-09" db="EMBL/GenBank/DDBJ databases">
        <authorList>
            <person name="Magalhaes I.L.F."/>
            <person name="Oliveira U."/>
            <person name="Santos F.R."/>
            <person name="Vidigal T.H.D.A."/>
            <person name="Brescovit A.D."/>
            <person name="Santos A.J."/>
        </authorList>
    </citation>
    <scope>NUCLEOTIDE SEQUENCE</scope>
    <source>
        <tissue evidence="2">Shoot tissue taken approximately 20 cm above the soil surface</tissue>
    </source>
</reference>
<dbReference type="AlphaFoldDB" id="A0A0A9AKZ7"/>
<feature type="region of interest" description="Disordered" evidence="1">
    <location>
        <begin position="66"/>
        <end position="85"/>
    </location>
</feature>
<evidence type="ECO:0000256" key="1">
    <source>
        <dbReference type="SAM" id="MobiDB-lite"/>
    </source>
</evidence>
<sequence length="85" mass="9126">MWPEVSMKLAVDTKAGRVLFAEADKDAVYFSLLTLPAMDKDLTVGSIGNLYHNFKKLDGNENNIAQFPPPTPSVPGAGFADGSVK</sequence>
<dbReference type="PANTHER" id="PTHR33103">
    <property type="entry name" value="OS01G0153900 PROTEIN"/>
    <property type="match status" value="1"/>
</dbReference>
<accession>A0A0A9AKZ7</accession>
<protein>
    <submittedName>
        <fullName evidence="2">Uncharacterized protein</fullName>
    </submittedName>
</protein>